<organism evidence="1 2">
    <name type="scientific">Panagrolaimus sp. ES5</name>
    <dbReference type="NCBI Taxonomy" id="591445"/>
    <lineage>
        <taxon>Eukaryota</taxon>
        <taxon>Metazoa</taxon>
        <taxon>Ecdysozoa</taxon>
        <taxon>Nematoda</taxon>
        <taxon>Chromadorea</taxon>
        <taxon>Rhabditida</taxon>
        <taxon>Tylenchina</taxon>
        <taxon>Panagrolaimomorpha</taxon>
        <taxon>Panagrolaimoidea</taxon>
        <taxon>Panagrolaimidae</taxon>
        <taxon>Panagrolaimus</taxon>
    </lineage>
</organism>
<protein>
    <submittedName>
        <fullName evidence="2">Uncharacterized protein</fullName>
    </submittedName>
</protein>
<sequence>MDNHHTGFERKFYNKYFTKDQELIEFIKDSCILDSDFLLDSIADFLLGKMKKMNWKKMQTYLGLEDDFTEVERKLIDENQLEYFLSINFAHLKFPFENKNLYSIKPKFLSPLNVLLARIVARSDEESACSLSLINKTMKNESDRNPLKLIEFHARENTWVLKAAFKRNWIPRFLLHNDKCDLKYFECIKNRKVIAKEFSILSNVSVKSDETCFRCLPFDFTIQKKGSELRVVSERSSDLLYHFDVKSCPLQSIDFMFYNLKGYEKTFEEYYNHLIAKDLSKKIV</sequence>
<dbReference type="Proteomes" id="UP000887579">
    <property type="component" value="Unplaced"/>
</dbReference>
<dbReference type="WBParaSite" id="ES5_v2.g18371.t1">
    <property type="protein sequence ID" value="ES5_v2.g18371.t1"/>
    <property type="gene ID" value="ES5_v2.g18371"/>
</dbReference>
<name>A0AC34FLT4_9BILA</name>
<reference evidence="2" key="1">
    <citation type="submission" date="2022-11" db="UniProtKB">
        <authorList>
            <consortium name="WormBaseParasite"/>
        </authorList>
    </citation>
    <scope>IDENTIFICATION</scope>
</reference>
<accession>A0AC34FLT4</accession>
<evidence type="ECO:0000313" key="1">
    <source>
        <dbReference type="Proteomes" id="UP000887579"/>
    </source>
</evidence>
<evidence type="ECO:0000313" key="2">
    <source>
        <dbReference type="WBParaSite" id="ES5_v2.g18371.t1"/>
    </source>
</evidence>
<proteinExistence type="predicted"/>